<dbReference type="Proteomes" id="UP001595683">
    <property type="component" value="Unassembled WGS sequence"/>
</dbReference>
<protein>
    <submittedName>
        <fullName evidence="4">Response regulator</fullName>
    </submittedName>
</protein>
<feature type="domain" description="Response regulatory" evidence="3">
    <location>
        <begin position="43"/>
        <end position="157"/>
    </location>
</feature>
<evidence type="ECO:0000313" key="5">
    <source>
        <dbReference type="Proteomes" id="UP001595683"/>
    </source>
</evidence>
<name>A0ABV7V678_9SPHN</name>
<dbReference type="SUPFAM" id="SSF52172">
    <property type="entry name" value="CheY-like"/>
    <property type="match status" value="1"/>
</dbReference>
<dbReference type="PANTHER" id="PTHR44591:SF24">
    <property type="entry name" value="PROTEIN-GLUTAMATE METHYLESTERASE_PROTEIN-GLUTAMINE GLUTAMINASE 1"/>
    <property type="match status" value="1"/>
</dbReference>
<dbReference type="RefSeq" id="WP_191325810.1">
    <property type="nucleotide sequence ID" value="NZ_BMZP01000022.1"/>
</dbReference>
<dbReference type="CDD" id="cd00156">
    <property type="entry name" value="REC"/>
    <property type="match status" value="1"/>
</dbReference>
<evidence type="ECO:0000256" key="1">
    <source>
        <dbReference type="ARBA" id="ARBA00022553"/>
    </source>
</evidence>
<evidence type="ECO:0000256" key="2">
    <source>
        <dbReference type="PROSITE-ProRule" id="PRU00169"/>
    </source>
</evidence>
<evidence type="ECO:0000313" key="4">
    <source>
        <dbReference type="EMBL" id="MFC3672929.1"/>
    </source>
</evidence>
<keyword evidence="5" id="KW-1185">Reference proteome</keyword>
<dbReference type="PROSITE" id="PS50110">
    <property type="entry name" value="RESPONSE_REGULATORY"/>
    <property type="match status" value="1"/>
</dbReference>
<dbReference type="Pfam" id="PF00072">
    <property type="entry name" value="Response_reg"/>
    <property type="match status" value="1"/>
</dbReference>
<feature type="modified residue" description="4-aspartylphosphate" evidence="2">
    <location>
        <position position="93"/>
    </location>
</feature>
<gene>
    <name evidence="4" type="ORF">ACFOOT_16045</name>
</gene>
<proteinExistence type="predicted"/>
<dbReference type="EMBL" id="JBHRYE010000027">
    <property type="protein sequence ID" value="MFC3672929.1"/>
    <property type="molecule type" value="Genomic_DNA"/>
</dbReference>
<evidence type="ECO:0000259" key="3">
    <source>
        <dbReference type="PROSITE" id="PS50110"/>
    </source>
</evidence>
<dbReference type="InterPro" id="IPR001789">
    <property type="entry name" value="Sig_transdc_resp-reg_receiver"/>
</dbReference>
<organism evidence="4 5">
    <name type="scientific">Novosphingobium pokkalii</name>
    <dbReference type="NCBI Taxonomy" id="1770194"/>
    <lineage>
        <taxon>Bacteria</taxon>
        <taxon>Pseudomonadati</taxon>
        <taxon>Pseudomonadota</taxon>
        <taxon>Alphaproteobacteria</taxon>
        <taxon>Sphingomonadales</taxon>
        <taxon>Sphingomonadaceae</taxon>
        <taxon>Novosphingobium</taxon>
    </lineage>
</organism>
<accession>A0ABV7V678</accession>
<dbReference type="Gene3D" id="3.40.50.2300">
    <property type="match status" value="1"/>
</dbReference>
<dbReference type="InterPro" id="IPR050595">
    <property type="entry name" value="Bact_response_regulator"/>
</dbReference>
<dbReference type="SMART" id="SM00448">
    <property type="entry name" value="REC"/>
    <property type="match status" value="1"/>
</dbReference>
<dbReference type="InterPro" id="IPR011006">
    <property type="entry name" value="CheY-like_superfamily"/>
</dbReference>
<comment type="caution">
    <text evidence="4">The sequence shown here is derived from an EMBL/GenBank/DDBJ whole genome shotgun (WGS) entry which is preliminary data.</text>
</comment>
<sequence>MSKAMPHLGAGLSHQARGRETQAMHLFGQPGAPSGLSGGGLGNALVVEDEAIVALAMADSLAEAGADEIATCHTTAQALIEMQRLRPAILVLDVHLADRDDGWALAELAMAISPSPPLIVFSTATPERIPAHIAELGHVLAKPFPPDALARLVQRHGRPGGLLGRLRSALSL</sequence>
<dbReference type="PANTHER" id="PTHR44591">
    <property type="entry name" value="STRESS RESPONSE REGULATOR PROTEIN 1"/>
    <property type="match status" value="1"/>
</dbReference>
<keyword evidence="1 2" id="KW-0597">Phosphoprotein</keyword>
<reference evidence="5" key="1">
    <citation type="journal article" date="2019" name="Int. J. Syst. Evol. Microbiol.">
        <title>The Global Catalogue of Microorganisms (GCM) 10K type strain sequencing project: providing services to taxonomists for standard genome sequencing and annotation.</title>
        <authorList>
            <consortium name="The Broad Institute Genomics Platform"/>
            <consortium name="The Broad Institute Genome Sequencing Center for Infectious Disease"/>
            <person name="Wu L."/>
            <person name="Ma J."/>
        </authorList>
    </citation>
    <scope>NUCLEOTIDE SEQUENCE [LARGE SCALE GENOMIC DNA]</scope>
    <source>
        <strain evidence="5">KCTC 42224</strain>
    </source>
</reference>